<dbReference type="GO" id="GO:0003677">
    <property type="term" value="F:DNA binding"/>
    <property type="evidence" value="ECO:0007669"/>
    <property type="project" value="UniProtKB-UniRule"/>
</dbReference>
<evidence type="ECO:0000259" key="3">
    <source>
        <dbReference type="PROSITE" id="PS51900"/>
    </source>
</evidence>
<dbReference type="GO" id="GO:0015074">
    <property type="term" value="P:DNA integration"/>
    <property type="evidence" value="ECO:0007669"/>
    <property type="project" value="UniProtKB-KW"/>
</dbReference>
<reference evidence="4 5" key="1">
    <citation type="submission" date="2019-11" db="EMBL/GenBank/DDBJ databases">
        <authorList>
            <person name="Holert J."/>
        </authorList>
    </citation>
    <scope>NUCLEOTIDE SEQUENCE [LARGE SCALE GENOMIC DNA]</scope>
    <source>
        <strain evidence="4">SB11_1A</strain>
    </source>
</reference>
<dbReference type="PROSITE" id="PS51900">
    <property type="entry name" value="CB"/>
    <property type="match status" value="1"/>
</dbReference>
<dbReference type="EMBL" id="CACSIK010000001">
    <property type="protein sequence ID" value="CAA0089564.1"/>
    <property type="molecule type" value="Genomic_DNA"/>
</dbReference>
<gene>
    <name evidence="4" type="ORF">IHBHHGIJ_01812</name>
</gene>
<organism evidence="4 5">
    <name type="scientific">Zhongshania aliphaticivorans</name>
    <dbReference type="NCBI Taxonomy" id="1470434"/>
    <lineage>
        <taxon>Bacteria</taxon>
        <taxon>Pseudomonadati</taxon>
        <taxon>Pseudomonadota</taxon>
        <taxon>Gammaproteobacteria</taxon>
        <taxon>Cellvibrionales</taxon>
        <taxon>Spongiibacteraceae</taxon>
        <taxon>Zhongshania</taxon>
    </lineage>
</organism>
<evidence type="ECO:0000313" key="5">
    <source>
        <dbReference type="Proteomes" id="UP000435877"/>
    </source>
</evidence>
<evidence type="ECO:0000256" key="1">
    <source>
        <dbReference type="ARBA" id="ARBA00022908"/>
    </source>
</evidence>
<evidence type="ECO:0000313" key="4">
    <source>
        <dbReference type="EMBL" id="CAA0089564.1"/>
    </source>
</evidence>
<sequence>MIKKTKDRSIIYLNLQETNKVFAAESVVIQGRLADDSVFFVDVGRLCYLERSRVPVYQSRGKPFTPSEVSAETLSKVRVKWFKSYLNIILHKGWRDETVRGRIYYLRYFFDFCDFDGGIKPTSLDGLLSEYRRFQNQLYQLGRLSTKASLGSTAIMGRLQTARMFIQWAFNFSDSEMVSYIPIPRNSRYTMDADCRNVNSLDAQKFIQTCAMCFYQLSTAILDKKFPINVTVQGSKSKDFYWYAASKAPIKILNYNDGDEDFLSLKGFKKNIDTEIVGANKNVETVYNNIIIRRREWREEGLTTNKTYVFNLCTYCFYHLFLSFTGGNVQPVLDLKVSEIDIDKIGVGEFAFAHKYRAGRKVGFTAPRQLMKESKTYLKLREWAFGFGFHEACEDFLFVKFGMDGKLMRQQRSAANGLVKKSPFFRGVKIISPKLHRQIASDFFVRKSSGKISLVARKLNNSIATVARSYTGMDVESQAMEMNHFYGELAERINSFNRSTDELIPVEIAKEGESQRTAVGSCNNLNGSPPLRAKGFNDKAPEPKCGTFETCLFCEHFAVHTDLEDMHKLLSLRKALSITSDIRNDLEHYEEVVQPMLYRIDEIVNTVFQSENGRSTACEEARDNVEMGYYNEHWARLIQSLLSQSLATGGTV</sequence>
<accession>A0A5S9NHC1</accession>
<dbReference type="AlphaFoldDB" id="A0A5S9NHC1"/>
<keyword evidence="5" id="KW-1185">Reference proteome</keyword>
<protein>
    <recommendedName>
        <fullName evidence="3">Core-binding (CB) domain-containing protein</fullName>
    </recommendedName>
</protein>
<proteinExistence type="predicted"/>
<name>A0A5S9NHC1_9GAMM</name>
<dbReference type="Proteomes" id="UP000435877">
    <property type="component" value="Unassembled WGS sequence"/>
</dbReference>
<keyword evidence="1" id="KW-0229">DNA integration</keyword>
<dbReference type="OrthoDB" id="5366218at2"/>
<feature type="domain" description="Core-binding (CB)" evidence="3">
    <location>
        <begin position="72"/>
        <end position="170"/>
    </location>
</feature>
<evidence type="ECO:0000256" key="2">
    <source>
        <dbReference type="PROSITE-ProRule" id="PRU01248"/>
    </source>
</evidence>
<dbReference type="RefSeq" id="WP_159268430.1">
    <property type="nucleotide sequence ID" value="NZ_CACSIK010000001.1"/>
</dbReference>
<dbReference type="InterPro" id="IPR044068">
    <property type="entry name" value="CB"/>
</dbReference>
<keyword evidence="2" id="KW-0238">DNA-binding</keyword>